<dbReference type="AlphaFoldDB" id="A0A444XMM7"/>
<evidence type="ECO:0000313" key="1">
    <source>
        <dbReference type="EMBL" id="RYQ90970.1"/>
    </source>
</evidence>
<dbReference type="Proteomes" id="UP000289738">
    <property type="component" value="Chromosome B09"/>
</dbReference>
<name>A0A444XMM7_ARAHY</name>
<dbReference type="GO" id="GO:0006487">
    <property type="term" value="P:protein N-linked glycosylation"/>
    <property type="evidence" value="ECO:0007669"/>
    <property type="project" value="TreeGrafter"/>
</dbReference>
<evidence type="ECO:0000313" key="2">
    <source>
        <dbReference type="Proteomes" id="UP000289738"/>
    </source>
</evidence>
<reference evidence="1 2" key="1">
    <citation type="submission" date="2019-01" db="EMBL/GenBank/DDBJ databases">
        <title>Sequencing of cultivated peanut Arachis hypogaea provides insights into genome evolution and oil improvement.</title>
        <authorList>
            <person name="Chen X."/>
        </authorList>
    </citation>
    <scope>NUCLEOTIDE SEQUENCE [LARGE SCALE GENOMIC DNA]</scope>
    <source>
        <strain evidence="2">cv. Fuhuasheng</strain>
        <tissue evidence="1">Leaves</tissue>
    </source>
</reference>
<comment type="caution">
    <text evidence="1">The sequence shown here is derived from an EMBL/GenBank/DDBJ whole genome shotgun (WGS) entry which is preliminary data.</text>
</comment>
<protein>
    <submittedName>
        <fullName evidence="1">Uncharacterized protein</fullName>
    </submittedName>
</protein>
<organism evidence="1 2">
    <name type="scientific">Arachis hypogaea</name>
    <name type="common">Peanut</name>
    <dbReference type="NCBI Taxonomy" id="3818"/>
    <lineage>
        <taxon>Eukaryota</taxon>
        <taxon>Viridiplantae</taxon>
        <taxon>Streptophyta</taxon>
        <taxon>Embryophyta</taxon>
        <taxon>Tracheophyta</taxon>
        <taxon>Spermatophyta</taxon>
        <taxon>Magnoliopsida</taxon>
        <taxon>eudicotyledons</taxon>
        <taxon>Gunneridae</taxon>
        <taxon>Pentapetalae</taxon>
        <taxon>rosids</taxon>
        <taxon>fabids</taxon>
        <taxon>Fabales</taxon>
        <taxon>Fabaceae</taxon>
        <taxon>Papilionoideae</taxon>
        <taxon>50 kb inversion clade</taxon>
        <taxon>dalbergioids sensu lato</taxon>
        <taxon>Dalbergieae</taxon>
        <taxon>Pterocarpus clade</taxon>
        <taxon>Arachis</taxon>
    </lineage>
</organism>
<sequence>MGSSFPCQICVVGFLCGVCLTSLFLAALTSFGTFQLGPISFSSTMLFSVTHSECDFKLKQAEQLSESNSNNEGDEDERVSLLYSAWNAELTKSKTGGGGNYLMKDGVNVPDIPNAPHLENCKAKTKLYGRLDQRTGNESFPPWTSWKGFLDTHPVASSKGTYPPWIAGSDEENYPMTRKVQRDIWIHQHPVDCRDPNVKFLVADWERLPGFGIGAQIAGMCGLLAIAISEGRVLVANYYNRADHDGCKASSRSSWSCYFFPETSQECRQRAFELMKSEEARNNGIVTIKESYTSKHIWAGPTPRKWGAPWSYLQPTTDVNGSLLVSHRKMDRRWWRAQAVRYLMRFPTEYTCNLLNEARHAAFGTIAAKMVIESLAGGWPKVIVNYCLRIIENPTQDNISSIL</sequence>
<dbReference type="PANTHER" id="PTHR13132:SF29">
    <property type="entry name" value="ALPHA-(1,6)-FUCOSYLTRANSFERASE"/>
    <property type="match status" value="1"/>
</dbReference>
<gene>
    <name evidence="1" type="ORF">Ahy_B09g096875</name>
</gene>
<dbReference type="PANTHER" id="PTHR13132">
    <property type="entry name" value="ALPHA- 1,6 -FUCOSYLTRANSFERASE"/>
    <property type="match status" value="1"/>
</dbReference>
<keyword evidence="2" id="KW-1185">Reference proteome</keyword>
<proteinExistence type="predicted"/>
<dbReference type="EMBL" id="SDMP01000019">
    <property type="protein sequence ID" value="RYQ90970.1"/>
    <property type="molecule type" value="Genomic_DNA"/>
</dbReference>
<dbReference type="GO" id="GO:0046921">
    <property type="term" value="F:alpha-(1-&gt;6)-fucosyltransferase activity"/>
    <property type="evidence" value="ECO:0007669"/>
    <property type="project" value="TreeGrafter"/>
</dbReference>
<accession>A0A444XMM7</accession>